<sequence length="329" mass="36614">MGFDQNYSTSFSFSPLHFFVFRVVLAPLTRQRSFNNIPQPHAILYYSQRTSKGGLLIAVANGVSNTAQGYPFTPASLLGVRSRCLPVSMGSTVHGLARQEDRRLIGSTYLELGLPECSRVRLYRSSVSGSLRYAAQHGQEKPRRFHRSAELRRGFLTVWLGGDCWICADRWDSSITCQEITESRFGAQKPNGQAPVSCIDKSFSPQIQANGIDDSQFSPPGKLRTDEIPLVFFNDFKLAAKNAIEARFDGVEIHGAHGYLIDQFLKDQVNDRTDKYGGSLENHCRFALEIVEAIANEIGADKVGIRLSPFTDYMESGGLKSKRSRPLHG</sequence>
<dbReference type="EMBL" id="JACBKZ010000009">
    <property type="protein sequence ID" value="KAF5942130.1"/>
    <property type="molecule type" value="Genomic_DNA"/>
</dbReference>
<evidence type="ECO:0000256" key="1">
    <source>
        <dbReference type="ARBA" id="ARBA00001917"/>
    </source>
</evidence>
<dbReference type="InterPro" id="IPR045247">
    <property type="entry name" value="Oye-like"/>
</dbReference>
<keyword evidence="4" id="KW-0288">FMN</keyword>
<dbReference type="Gene3D" id="3.20.20.70">
    <property type="entry name" value="Aldolase class I"/>
    <property type="match status" value="2"/>
</dbReference>
<evidence type="ECO:0000256" key="3">
    <source>
        <dbReference type="ARBA" id="ARBA00022630"/>
    </source>
</evidence>
<dbReference type="Pfam" id="PF00724">
    <property type="entry name" value="Oxidored_FMN"/>
    <property type="match status" value="1"/>
</dbReference>
<dbReference type="InterPro" id="IPR013785">
    <property type="entry name" value="Aldolase_TIM"/>
</dbReference>
<evidence type="ECO:0000256" key="5">
    <source>
        <dbReference type="ARBA" id="ARBA00022857"/>
    </source>
</evidence>
<keyword evidence="5" id="KW-0521">NADP</keyword>
<evidence type="ECO:0000256" key="2">
    <source>
        <dbReference type="ARBA" id="ARBA00005979"/>
    </source>
</evidence>
<dbReference type="GO" id="GO:0016491">
    <property type="term" value="F:oxidoreductase activity"/>
    <property type="evidence" value="ECO:0007669"/>
    <property type="project" value="InterPro"/>
</dbReference>
<dbReference type="PANTHER" id="PTHR22893">
    <property type="entry name" value="NADH OXIDOREDUCTASE-RELATED"/>
    <property type="match status" value="1"/>
</dbReference>
<evidence type="ECO:0000256" key="4">
    <source>
        <dbReference type="ARBA" id="ARBA00022643"/>
    </source>
</evidence>
<evidence type="ECO:0000259" key="6">
    <source>
        <dbReference type="Pfam" id="PF00724"/>
    </source>
</evidence>
<comment type="caution">
    <text evidence="7">The sequence shown here is derived from an EMBL/GenBank/DDBJ whole genome shotgun (WGS) entry which is preliminary data.</text>
</comment>
<dbReference type="Proteomes" id="UP000593564">
    <property type="component" value="Unassembled WGS sequence"/>
</dbReference>
<keyword evidence="8" id="KW-1185">Reference proteome</keyword>
<dbReference type="SUPFAM" id="SSF51395">
    <property type="entry name" value="FMN-linked oxidoreductases"/>
    <property type="match status" value="2"/>
</dbReference>
<dbReference type="PANTHER" id="PTHR22893:SF91">
    <property type="entry name" value="NADPH DEHYDROGENASE 2-RELATED"/>
    <property type="match status" value="1"/>
</dbReference>
<protein>
    <recommendedName>
        <fullName evidence="6">NADH:flavin oxidoreductase/NADH oxidase N-terminal domain-containing protein</fullName>
    </recommendedName>
</protein>
<comment type="cofactor">
    <cofactor evidence="1">
        <name>FMN</name>
        <dbReference type="ChEBI" id="CHEBI:58210"/>
    </cofactor>
</comment>
<reference evidence="8" key="1">
    <citation type="journal article" date="2020" name="Nat. Commun.">
        <title>Genome assembly of wild tea tree DASZ reveals pedigree and selection history of tea varieties.</title>
        <authorList>
            <person name="Zhang W."/>
            <person name="Zhang Y."/>
            <person name="Qiu H."/>
            <person name="Guo Y."/>
            <person name="Wan H."/>
            <person name="Zhang X."/>
            <person name="Scossa F."/>
            <person name="Alseekh S."/>
            <person name="Zhang Q."/>
            <person name="Wang P."/>
            <person name="Xu L."/>
            <person name="Schmidt M.H."/>
            <person name="Jia X."/>
            <person name="Li D."/>
            <person name="Zhu A."/>
            <person name="Guo F."/>
            <person name="Chen W."/>
            <person name="Ni D."/>
            <person name="Usadel B."/>
            <person name="Fernie A.R."/>
            <person name="Wen W."/>
        </authorList>
    </citation>
    <scope>NUCLEOTIDE SEQUENCE [LARGE SCALE GENOMIC DNA]</scope>
    <source>
        <strain evidence="8">cv. G240</strain>
    </source>
</reference>
<name>A0A7J7GN55_CAMSI</name>
<evidence type="ECO:0000313" key="7">
    <source>
        <dbReference type="EMBL" id="KAF5942130.1"/>
    </source>
</evidence>
<organism evidence="7 8">
    <name type="scientific">Camellia sinensis</name>
    <name type="common">Tea plant</name>
    <name type="synonym">Thea sinensis</name>
    <dbReference type="NCBI Taxonomy" id="4442"/>
    <lineage>
        <taxon>Eukaryota</taxon>
        <taxon>Viridiplantae</taxon>
        <taxon>Streptophyta</taxon>
        <taxon>Embryophyta</taxon>
        <taxon>Tracheophyta</taxon>
        <taxon>Spermatophyta</taxon>
        <taxon>Magnoliopsida</taxon>
        <taxon>eudicotyledons</taxon>
        <taxon>Gunneridae</taxon>
        <taxon>Pentapetalae</taxon>
        <taxon>asterids</taxon>
        <taxon>Ericales</taxon>
        <taxon>Theaceae</taxon>
        <taxon>Camellia</taxon>
    </lineage>
</organism>
<dbReference type="InterPro" id="IPR001155">
    <property type="entry name" value="OxRdtase_FMN_N"/>
</dbReference>
<comment type="similarity">
    <text evidence="2">Belongs to the NADH:flavin oxidoreductase/NADH oxidase family.</text>
</comment>
<proteinExistence type="inferred from homology"/>
<keyword evidence="3" id="KW-0285">Flavoprotein</keyword>
<gene>
    <name evidence="7" type="ORF">HYC85_019772</name>
</gene>
<reference evidence="7 8" key="2">
    <citation type="submission" date="2020-07" db="EMBL/GenBank/DDBJ databases">
        <title>Genome assembly of wild tea tree DASZ reveals pedigree and selection history of tea varieties.</title>
        <authorList>
            <person name="Zhang W."/>
        </authorList>
    </citation>
    <scope>NUCLEOTIDE SEQUENCE [LARGE SCALE GENOMIC DNA]</scope>
    <source>
        <strain evidence="8">cv. G240</strain>
        <tissue evidence="7">Leaf</tissue>
    </source>
</reference>
<dbReference type="AlphaFoldDB" id="A0A7J7GN55"/>
<feature type="domain" description="NADH:flavin oxidoreductase/NADH oxidase N-terminal" evidence="6">
    <location>
        <begin position="232"/>
        <end position="316"/>
    </location>
</feature>
<accession>A0A7J7GN55</accession>
<evidence type="ECO:0000313" key="8">
    <source>
        <dbReference type="Proteomes" id="UP000593564"/>
    </source>
</evidence>
<dbReference type="GO" id="GO:0010181">
    <property type="term" value="F:FMN binding"/>
    <property type="evidence" value="ECO:0007669"/>
    <property type="project" value="InterPro"/>
</dbReference>